<proteinExistence type="predicted"/>
<sequence>MTLPIVLIATGCLLSGVLVGCSTDKLNHSNSKASTLAGESNIHDNIKSVIENGKSSHDDLQNLKAQLEQQQQQLEMMNAEQQALQKQLKRQKLTLDIKPTANANAGRTTQGTASTAYIAFLEKESEFTDIEALVAKEISIIPNRATSVTLHIPQDARFVAVKVGLRYTKKRSQLLIPLDSLNFETPLALNIGACDVSITGGINPELAPTFTTKLNYYQQPLVSCS</sequence>
<dbReference type="AlphaFoldDB" id="U4TBD3"/>
<dbReference type="PATRIC" id="fig|1354303.4.peg.1298"/>
<dbReference type="Proteomes" id="UP000016761">
    <property type="component" value="Unassembled WGS sequence"/>
</dbReference>
<organism evidence="2 3">
    <name type="scientific">Psychrobacter aquaticus CMS 56</name>
    <dbReference type="NCBI Taxonomy" id="1354303"/>
    <lineage>
        <taxon>Bacteria</taxon>
        <taxon>Pseudomonadati</taxon>
        <taxon>Pseudomonadota</taxon>
        <taxon>Gammaproteobacteria</taxon>
        <taxon>Moraxellales</taxon>
        <taxon>Moraxellaceae</taxon>
        <taxon>Psychrobacter</taxon>
    </lineage>
</organism>
<keyword evidence="1" id="KW-0175">Coiled coil</keyword>
<protein>
    <recommendedName>
        <fullName evidence="4">Lipoprotein</fullName>
    </recommendedName>
</protein>
<accession>U4TBD3</accession>
<evidence type="ECO:0000313" key="3">
    <source>
        <dbReference type="Proteomes" id="UP000016761"/>
    </source>
</evidence>
<comment type="caution">
    <text evidence="2">The sequence shown here is derived from an EMBL/GenBank/DDBJ whole genome shotgun (WGS) entry which is preliminary data.</text>
</comment>
<dbReference type="OrthoDB" id="6657897at2"/>
<evidence type="ECO:0000313" key="2">
    <source>
        <dbReference type="EMBL" id="ERL55793.1"/>
    </source>
</evidence>
<feature type="coiled-coil region" evidence="1">
    <location>
        <begin position="50"/>
        <end position="94"/>
    </location>
</feature>
<dbReference type="RefSeq" id="WP_021813961.1">
    <property type="nucleotide sequence ID" value="NZ_AUSW01000022.1"/>
</dbReference>
<gene>
    <name evidence="2" type="ORF">M917_1315</name>
</gene>
<reference evidence="2 3" key="1">
    <citation type="journal article" date="2013" name="Genome Announc.">
        <title>Draft Genome Sequence of Psychrobacter aquaticus Strain CMS 56T, Isolated from a Cyanobacterial Mat Sample Collected from Water Bodies in the McMurdo Dry Valley Region of Antarctica.</title>
        <authorList>
            <person name="Reddy G.S."/>
            <person name="Ara S."/>
            <person name="Singh A."/>
            <person name="Kumar Pinnaka A."/>
            <person name="Shivaji S."/>
        </authorList>
    </citation>
    <scope>NUCLEOTIDE SEQUENCE [LARGE SCALE GENOMIC DNA]</scope>
    <source>
        <strain evidence="2 3">CMS 56</strain>
    </source>
</reference>
<dbReference type="STRING" id="1354303.M917_1315"/>
<name>U4TBD3_9GAMM</name>
<keyword evidence="3" id="KW-1185">Reference proteome</keyword>
<evidence type="ECO:0008006" key="4">
    <source>
        <dbReference type="Google" id="ProtNLM"/>
    </source>
</evidence>
<evidence type="ECO:0000256" key="1">
    <source>
        <dbReference type="SAM" id="Coils"/>
    </source>
</evidence>
<dbReference type="EMBL" id="AUSW01000022">
    <property type="protein sequence ID" value="ERL55793.1"/>
    <property type="molecule type" value="Genomic_DNA"/>
</dbReference>